<evidence type="ECO:0000256" key="4">
    <source>
        <dbReference type="ARBA" id="ARBA00022989"/>
    </source>
</evidence>
<gene>
    <name evidence="8" type="ORF">CKA38_14705</name>
</gene>
<feature type="domain" description="VTT" evidence="7">
    <location>
        <begin position="81"/>
        <end position="200"/>
    </location>
</feature>
<comment type="similarity">
    <text evidence="6">Belongs to the TVP38/TMEM64 family.</text>
</comment>
<comment type="caution">
    <text evidence="6">Lacks conserved residue(s) required for the propagation of feature annotation.</text>
</comment>
<evidence type="ECO:0000256" key="5">
    <source>
        <dbReference type="ARBA" id="ARBA00023136"/>
    </source>
</evidence>
<evidence type="ECO:0000256" key="6">
    <source>
        <dbReference type="RuleBase" id="RU366058"/>
    </source>
</evidence>
<feature type="transmembrane region" description="Helical" evidence="6">
    <location>
        <begin position="210"/>
        <end position="231"/>
    </location>
</feature>
<proteinExistence type="inferred from homology"/>
<dbReference type="KEGG" id="elut:CKA38_14705"/>
<dbReference type="AlphaFoldDB" id="A0A2U8E669"/>
<keyword evidence="5 6" id="KW-0472">Membrane</keyword>
<dbReference type="Pfam" id="PF09335">
    <property type="entry name" value="VTT_dom"/>
    <property type="match status" value="1"/>
</dbReference>
<dbReference type="InterPro" id="IPR015414">
    <property type="entry name" value="TMEM64"/>
</dbReference>
<dbReference type="GO" id="GO:0005886">
    <property type="term" value="C:plasma membrane"/>
    <property type="evidence" value="ECO:0007669"/>
    <property type="project" value="UniProtKB-SubCell"/>
</dbReference>
<keyword evidence="2 6" id="KW-1003">Cell membrane</keyword>
<dbReference type="PANTHER" id="PTHR12677:SF59">
    <property type="entry name" value="GOLGI APPARATUS MEMBRANE PROTEIN TVP38-RELATED"/>
    <property type="match status" value="1"/>
</dbReference>
<dbReference type="PANTHER" id="PTHR12677">
    <property type="entry name" value="GOLGI APPARATUS MEMBRANE PROTEIN TVP38-RELATED"/>
    <property type="match status" value="1"/>
</dbReference>
<evidence type="ECO:0000256" key="3">
    <source>
        <dbReference type="ARBA" id="ARBA00022692"/>
    </source>
</evidence>
<keyword evidence="4 6" id="KW-1133">Transmembrane helix</keyword>
<keyword evidence="9" id="KW-1185">Reference proteome</keyword>
<feature type="transmembrane region" description="Helical" evidence="6">
    <location>
        <begin position="100"/>
        <end position="121"/>
    </location>
</feature>
<name>A0A2U8E669_9BACT</name>
<reference evidence="8 9" key="1">
    <citation type="journal article" date="2018" name="Syst. Appl. Microbiol.">
        <title>Ereboglobus luteus gen. nov. sp. nov. from cockroach guts, and new insights into the oxygen relationship of the genera Opitutus and Didymococcus (Verrucomicrobia: Opitutaceae).</title>
        <authorList>
            <person name="Tegtmeier D."/>
            <person name="Belitz A."/>
            <person name="Radek R."/>
            <person name="Heimerl T."/>
            <person name="Brune A."/>
        </authorList>
    </citation>
    <scope>NUCLEOTIDE SEQUENCE [LARGE SCALE GENOMIC DNA]</scope>
    <source>
        <strain evidence="8 9">Ho45</strain>
    </source>
</reference>
<accession>A0A2U8E669</accession>
<organism evidence="8 9">
    <name type="scientific">Ereboglobus luteus</name>
    <dbReference type="NCBI Taxonomy" id="1796921"/>
    <lineage>
        <taxon>Bacteria</taxon>
        <taxon>Pseudomonadati</taxon>
        <taxon>Verrucomicrobiota</taxon>
        <taxon>Opitutia</taxon>
        <taxon>Opitutales</taxon>
        <taxon>Opitutaceae</taxon>
        <taxon>Ereboglobus</taxon>
    </lineage>
</organism>
<feature type="transmembrane region" description="Helical" evidence="6">
    <location>
        <begin position="20"/>
        <end position="39"/>
    </location>
</feature>
<dbReference type="EMBL" id="CP023004">
    <property type="protein sequence ID" value="AWI10341.1"/>
    <property type="molecule type" value="Genomic_DNA"/>
</dbReference>
<sequence length="256" mass="28100">MSDNTDSQPKPLHKRYKRELIIAFFACALVGGALAVGFWPQVKVLMQQTGALLADFVETIGAAGSGWFFAAYGIGPAIGMPISLFNITAGLVFVPKLGIFWTSLFAALSLMCANAISYWLARYAMRPVIERLVKKLGYKLPVIPSDEHITACLFLRVVPGPPYVIQSYILGLAKVRFLPYMVVSFLGQYGWAFAMIFLGKNFDTFKESGSFKGIFVAVVFIALLIVATRIVRRRITKKAAMKSDKSVDAGEGGNHE</sequence>
<protein>
    <recommendedName>
        <fullName evidence="6">TVP38/TMEM64 family membrane protein</fullName>
    </recommendedName>
</protein>
<feature type="transmembrane region" description="Helical" evidence="6">
    <location>
        <begin position="177"/>
        <end position="198"/>
    </location>
</feature>
<evidence type="ECO:0000313" key="9">
    <source>
        <dbReference type="Proteomes" id="UP000244896"/>
    </source>
</evidence>
<dbReference type="InterPro" id="IPR032816">
    <property type="entry name" value="VTT_dom"/>
</dbReference>
<dbReference type="OrthoDB" id="195778at2"/>
<dbReference type="Proteomes" id="UP000244896">
    <property type="component" value="Chromosome"/>
</dbReference>
<keyword evidence="3 6" id="KW-0812">Transmembrane</keyword>
<dbReference type="RefSeq" id="WP_108826243.1">
    <property type="nucleotide sequence ID" value="NZ_CP023004.1"/>
</dbReference>
<evidence type="ECO:0000313" key="8">
    <source>
        <dbReference type="EMBL" id="AWI10341.1"/>
    </source>
</evidence>
<evidence type="ECO:0000256" key="2">
    <source>
        <dbReference type="ARBA" id="ARBA00022475"/>
    </source>
</evidence>
<evidence type="ECO:0000259" key="7">
    <source>
        <dbReference type="Pfam" id="PF09335"/>
    </source>
</evidence>
<evidence type="ECO:0000256" key="1">
    <source>
        <dbReference type="ARBA" id="ARBA00004651"/>
    </source>
</evidence>
<comment type="subcellular location">
    <subcellularLocation>
        <location evidence="1 6">Cell membrane</location>
        <topology evidence="1 6">Multi-pass membrane protein</topology>
    </subcellularLocation>
</comment>